<dbReference type="CDD" id="cd13399">
    <property type="entry name" value="Slt35-like"/>
    <property type="match status" value="1"/>
</dbReference>
<feature type="domain" description="Transglycosylase SLT" evidence="2">
    <location>
        <begin position="84"/>
        <end position="376"/>
    </location>
</feature>
<evidence type="ECO:0000313" key="3">
    <source>
        <dbReference type="EMBL" id="MFD2234008.1"/>
    </source>
</evidence>
<dbReference type="EMBL" id="JBHUIY010000015">
    <property type="protein sequence ID" value="MFD2234008.1"/>
    <property type="molecule type" value="Genomic_DNA"/>
</dbReference>
<dbReference type="InterPro" id="IPR023346">
    <property type="entry name" value="Lysozyme-like_dom_sf"/>
</dbReference>
<dbReference type="RefSeq" id="WP_377315907.1">
    <property type="nucleotide sequence ID" value="NZ_JBHUIY010000015.1"/>
</dbReference>
<evidence type="ECO:0000256" key="1">
    <source>
        <dbReference type="SAM" id="SignalP"/>
    </source>
</evidence>
<dbReference type="SUPFAM" id="SSF53955">
    <property type="entry name" value="Lysozyme-like"/>
    <property type="match status" value="1"/>
</dbReference>
<keyword evidence="4" id="KW-1185">Reference proteome</keyword>
<dbReference type="PANTHER" id="PTHR30163:SF8">
    <property type="entry name" value="LYTIC MUREIN TRANSGLYCOSYLASE"/>
    <property type="match status" value="1"/>
</dbReference>
<dbReference type="Proteomes" id="UP001597296">
    <property type="component" value="Unassembled WGS sequence"/>
</dbReference>
<comment type="caution">
    <text evidence="3">The sequence shown here is derived from an EMBL/GenBank/DDBJ whole genome shotgun (WGS) entry which is preliminary data.</text>
</comment>
<name>A0ABW5CD77_9PROT</name>
<dbReference type="Gene3D" id="1.10.8.350">
    <property type="entry name" value="Bacterial muramidase"/>
    <property type="match status" value="1"/>
</dbReference>
<sequence>MSGRQRRPERSGRILARTALALLTVAGLPGCVGTADADAARPAAPVGEAPAPVVPATAAPVPAPAPPPVAALPDVPPPPSPEVFAAFLDEVGREAVGKGISPATVSAAFEGVRHIDRVIELDRKQPEFTLTFPEYLAKVVNPTRVAEGRRLYQANRDLLAAIERRYGVPARFVVALWGIESNYGQQMGNMSVVASLATLAYDGRRAKYFRGELMQALRILDHGDTTPKAMIGSWAGAMGQCQFMPTTYLRHAVDWDGDGRRDIWTNRADALASAAHYLADEGWRPELGWGKAVTLPAGFDTSLIGTDKPARPASAWARLGIVAADGGTLAGAGDGLRLVRPDPASDAAFLVTENFRTVMKWNRSTFFALAAGHLADRIADR</sequence>
<feature type="signal peptide" evidence="1">
    <location>
        <begin position="1"/>
        <end position="37"/>
    </location>
</feature>
<proteinExistence type="predicted"/>
<keyword evidence="1" id="KW-0732">Signal</keyword>
<dbReference type="PANTHER" id="PTHR30163">
    <property type="entry name" value="MEMBRANE-BOUND LYTIC MUREIN TRANSGLYCOSYLASE B"/>
    <property type="match status" value="1"/>
</dbReference>
<reference evidence="4" key="1">
    <citation type="journal article" date="2019" name="Int. J. Syst. Evol. Microbiol.">
        <title>The Global Catalogue of Microorganisms (GCM) 10K type strain sequencing project: providing services to taxonomists for standard genome sequencing and annotation.</title>
        <authorList>
            <consortium name="The Broad Institute Genomics Platform"/>
            <consortium name="The Broad Institute Genome Sequencing Center for Infectious Disease"/>
            <person name="Wu L."/>
            <person name="Ma J."/>
        </authorList>
    </citation>
    <scope>NUCLEOTIDE SEQUENCE [LARGE SCALE GENOMIC DNA]</scope>
    <source>
        <strain evidence="4">KCTC 15012</strain>
    </source>
</reference>
<evidence type="ECO:0000259" key="2">
    <source>
        <dbReference type="Pfam" id="PF13406"/>
    </source>
</evidence>
<protein>
    <submittedName>
        <fullName evidence="3">Lytic transglycosylase domain-containing protein</fullName>
    </submittedName>
</protein>
<gene>
    <name evidence="3" type="ORF">ACFSNB_09335</name>
</gene>
<evidence type="ECO:0000313" key="4">
    <source>
        <dbReference type="Proteomes" id="UP001597296"/>
    </source>
</evidence>
<dbReference type="InterPro" id="IPR031304">
    <property type="entry name" value="SLT_2"/>
</dbReference>
<dbReference type="Gene3D" id="1.10.530.10">
    <property type="match status" value="1"/>
</dbReference>
<dbReference type="InterPro" id="IPR011970">
    <property type="entry name" value="MltB_2"/>
</dbReference>
<dbReference type="NCBIfam" id="TIGR02283">
    <property type="entry name" value="MltB_2"/>
    <property type="match status" value="1"/>
</dbReference>
<accession>A0ABW5CD77</accession>
<organism evidence="3 4">
    <name type="scientific">Phaeospirillum tilakii</name>
    <dbReference type="NCBI Taxonomy" id="741673"/>
    <lineage>
        <taxon>Bacteria</taxon>
        <taxon>Pseudomonadati</taxon>
        <taxon>Pseudomonadota</taxon>
        <taxon>Alphaproteobacteria</taxon>
        <taxon>Rhodospirillales</taxon>
        <taxon>Rhodospirillaceae</taxon>
        <taxon>Phaeospirillum</taxon>
    </lineage>
</organism>
<dbReference type="InterPro" id="IPR043426">
    <property type="entry name" value="MltB-like"/>
</dbReference>
<feature type="chain" id="PRO_5046282734" evidence="1">
    <location>
        <begin position="38"/>
        <end position="381"/>
    </location>
</feature>
<dbReference type="Pfam" id="PF13406">
    <property type="entry name" value="SLT_2"/>
    <property type="match status" value="1"/>
</dbReference>